<dbReference type="GeneID" id="28723359"/>
<dbReference type="EMBL" id="CP014243">
    <property type="protein sequence ID" value="AMD20125.1"/>
    <property type="molecule type" value="Genomic_DNA"/>
</dbReference>
<feature type="region of interest" description="Disordered" evidence="1">
    <location>
        <begin position="566"/>
        <end position="597"/>
    </location>
</feature>
<dbReference type="Pfam" id="PF07964">
    <property type="entry name" value="Red1"/>
    <property type="match status" value="1"/>
</dbReference>
<feature type="compositionally biased region" description="Basic residues" evidence="1">
    <location>
        <begin position="711"/>
        <end position="724"/>
    </location>
</feature>
<dbReference type="GO" id="GO:0007131">
    <property type="term" value="P:reciprocal meiotic recombination"/>
    <property type="evidence" value="ECO:0007669"/>
    <property type="project" value="InterPro"/>
</dbReference>
<name>A0A0X8HRI9_9SACH</name>
<evidence type="ECO:0000313" key="3">
    <source>
        <dbReference type="Proteomes" id="UP000243052"/>
    </source>
</evidence>
<feature type="compositionally biased region" description="Low complexity" evidence="1">
    <location>
        <begin position="691"/>
        <end position="704"/>
    </location>
</feature>
<feature type="compositionally biased region" description="Low complexity" evidence="1">
    <location>
        <begin position="524"/>
        <end position="535"/>
    </location>
</feature>
<reference evidence="2 3" key="1">
    <citation type="submission" date="2016-01" db="EMBL/GenBank/DDBJ databases">
        <title>Genome sequence of the yeast Holleya sinecauda.</title>
        <authorList>
            <person name="Dietrich F.S."/>
        </authorList>
    </citation>
    <scope>NUCLEOTIDE SEQUENCE [LARGE SCALE GENOMIC DNA]</scope>
    <source>
        <strain evidence="2 3">ATCC 58844</strain>
    </source>
</reference>
<accession>A0A0X8HRI9</accession>
<dbReference type="STRING" id="45286.A0A0X8HRI9"/>
<proteinExistence type="predicted"/>
<feature type="compositionally biased region" description="Basic and acidic residues" evidence="1">
    <location>
        <begin position="740"/>
        <end position="751"/>
    </location>
</feature>
<gene>
    <name evidence="2" type="ORF">AW171_hschr31996</name>
</gene>
<feature type="region of interest" description="Disordered" evidence="1">
    <location>
        <begin position="619"/>
        <end position="763"/>
    </location>
</feature>
<dbReference type="AlphaFoldDB" id="A0A0X8HRI9"/>
<dbReference type="RefSeq" id="XP_017987121.1">
    <property type="nucleotide sequence ID" value="XM_018130991.1"/>
</dbReference>
<evidence type="ECO:0000313" key="2">
    <source>
        <dbReference type="EMBL" id="AMD20125.1"/>
    </source>
</evidence>
<protein>
    <submittedName>
        <fullName evidence="2">HCL026Cp</fullName>
    </submittedName>
</protein>
<dbReference type="OrthoDB" id="3980800at2759"/>
<dbReference type="Proteomes" id="UP000243052">
    <property type="component" value="Chromosome iii"/>
</dbReference>
<organism evidence="2 3">
    <name type="scientific">Eremothecium sinecaudum</name>
    <dbReference type="NCBI Taxonomy" id="45286"/>
    <lineage>
        <taxon>Eukaryota</taxon>
        <taxon>Fungi</taxon>
        <taxon>Dikarya</taxon>
        <taxon>Ascomycota</taxon>
        <taxon>Saccharomycotina</taxon>
        <taxon>Saccharomycetes</taxon>
        <taxon>Saccharomycetales</taxon>
        <taxon>Saccharomycetaceae</taxon>
        <taxon>Eremothecium</taxon>
    </lineage>
</organism>
<feature type="region of interest" description="Disordered" evidence="1">
    <location>
        <begin position="507"/>
        <end position="537"/>
    </location>
</feature>
<dbReference type="InterPro" id="IPR012491">
    <property type="entry name" value="Red1/Rec10"/>
</dbReference>
<feature type="compositionally biased region" description="Polar residues" evidence="1">
    <location>
        <begin position="624"/>
        <end position="639"/>
    </location>
</feature>
<sequence>MSEVNLIIHRLNVLVSKSPKERDHELMKQCSRLQFRGLTSNKQTSFLFSEFTQQLDKSSILKELWILEFMIKLGTELYTRNEIKDSFWVKILNVNFPRNMPTSDTLVRVLLDSGLSRNIPCAWQNVALLTKIFCEVSDYRCIITSLLKNIYAKTIGQLLDSINDFQLCNYLVELLSNVFPRKSATKPGVVSPPKLWEDEAKNLSIFDDEEYPYRGKHGDPEVISFIWKRFGPFFTNLVRATSARYIVGNNRMRQLSKAERFYIQVINHKVYLWDCNGLFLQLEAVGIEACKDANDHVRLNLLKPFTEVVSSPHLALISSMGNAKGFQLEFDSIECGEMFIDSTKIPKISEVQSFIALNFISSFDDEMLDSSMPVPEMQVDIVPDNLLRELSNGLEYNAVSDAASDNEKNPPVVLHNMKEKDGGKYRKNYRSDNISTSKANSNSLVTPEQTVHKPPIEDEWDLNLSNSTGNRLEIRSVNTPDYKDFQDIEDEMDIEDEQSPLVMAQKRRLARANSKTHETSTRDSSISNTISPSHSIRAKIDEHLDTNPSSSKLKIMDKKLCSVSRPGKGTEEHLQNTKLSNKPECSKGKNSKVNSKYNPNVDVGLNALEDIFAIPATKPKRQQKQNNHTNGLQVSSKNATAGGHVRITRSKEKQAALNMKRRRVDHEDTKSLFPEGRIPDADTVAASNNETTPANASTITTTPKTPEKVTKTRILRKNPHHKKPKLDIELPSPRSAKHRSQYDKAQNRTEKSNGSVHKQTEKGFDIRATANISMRNDISESTTLFNTSAIQDPLTLSYTNKLQEQIFNSINSFSNDLARKISIINEEMNNKIIHELSEKYQRVFKDLQISFQQDINGMSRFISEFKDLLHLPEEELVNIIRNKQFS</sequence>
<keyword evidence="3" id="KW-1185">Reference proteome</keyword>
<evidence type="ECO:0000256" key="1">
    <source>
        <dbReference type="SAM" id="MobiDB-lite"/>
    </source>
</evidence>